<reference evidence="1" key="2">
    <citation type="submission" date="2020-05" db="UniProtKB">
        <authorList>
            <consortium name="EnsemblMetazoa"/>
        </authorList>
    </citation>
    <scope>IDENTIFICATION</scope>
    <source>
        <strain evidence="1">IAEA</strain>
    </source>
</reference>
<dbReference type="EnsemblMetazoa" id="GBRI037206-RA">
    <property type="protein sequence ID" value="GBRI037206-PA"/>
    <property type="gene ID" value="GBRI037206"/>
</dbReference>
<reference evidence="2" key="1">
    <citation type="submission" date="2014-03" db="EMBL/GenBank/DDBJ databases">
        <authorList>
            <person name="Aksoy S."/>
            <person name="Warren W."/>
            <person name="Wilson R.K."/>
        </authorList>
    </citation>
    <scope>NUCLEOTIDE SEQUENCE [LARGE SCALE GENOMIC DNA]</scope>
    <source>
        <strain evidence="2">IAEA</strain>
    </source>
</reference>
<name>A0A1A9WYE7_9MUSC</name>
<dbReference type="VEuPathDB" id="VectorBase:GBRI037206"/>
<keyword evidence="2" id="KW-1185">Reference proteome</keyword>
<proteinExistence type="predicted"/>
<evidence type="ECO:0000313" key="2">
    <source>
        <dbReference type="Proteomes" id="UP000091820"/>
    </source>
</evidence>
<dbReference type="Proteomes" id="UP000091820">
    <property type="component" value="Unassembled WGS sequence"/>
</dbReference>
<evidence type="ECO:0000313" key="1">
    <source>
        <dbReference type="EnsemblMetazoa" id="GBRI037206-PA"/>
    </source>
</evidence>
<sequence length="80" mass="9106">MGIGIWVGQFEDGRTKSRYLNRGQIMMMQQSQQRRDDVQVIKENVLSKTERKSDCKTLYLIALFGLGNAQAKLLPIACNT</sequence>
<accession>A0A1A9WYE7</accession>
<dbReference type="AlphaFoldDB" id="A0A1A9WYE7"/>
<organism evidence="1 2">
    <name type="scientific">Glossina brevipalpis</name>
    <dbReference type="NCBI Taxonomy" id="37001"/>
    <lineage>
        <taxon>Eukaryota</taxon>
        <taxon>Metazoa</taxon>
        <taxon>Ecdysozoa</taxon>
        <taxon>Arthropoda</taxon>
        <taxon>Hexapoda</taxon>
        <taxon>Insecta</taxon>
        <taxon>Pterygota</taxon>
        <taxon>Neoptera</taxon>
        <taxon>Endopterygota</taxon>
        <taxon>Diptera</taxon>
        <taxon>Brachycera</taxon>
        <taxon>Muscomorpha</taxon>
        <taxon>Hippoboscoidea</taxon>
        <taxon>Glossinidae</taxon>
        <taxon>Glossina</taxon>
    </lineage>
</organism>
<protein>
    <submittedName>
        <fullName evidence="1">Uncharacterized protein</fullName>
    </submittedName>
</protein>